<organism evidence="1">
    <name type="scientific">marine sediment metagenome</name>
    <dbReference type="NCBI Taxonomy" id="412755"/>
    <lineage>
        <taxon>unclassified sequences</taxon>
        <taxon>metagenomes</taxon>
        <taxon>ecological metagenomes</taxon>
    </lineage>
</organism>
<gene>
    <name evidence="1" type="ORF">S12H4_13029</name>
</gene>
<feature type="non-terminal residue" evidence="1">
    <location>
        <position position="1"/>
    </location>
</feature>
<dbReference type="EMBL" id="BARW01006213">
    <property type="protein sequence ID" value="GAI87163.1"/>
    <property type="molecule type" value="Genomic_DNA"/>
</dbReference>
<comment type="caution">
    <text evidence="1">The sequence shown here is derived from an EMBL/GenBank/DDBJ whole genome shotgun (WGS) entry which is preliminary data.</text>
</comment>
<protein>
    <submittedName>
        <fullName evidence="1">Uncharacterized protein</fullName>
    </submittedName>
</protein>
<dbReference type="AlphaFoldDB" id="X1S2Q9"/>
<evidence type="ECO:0000313" key="1">
    <source>
        <dbReference type="EMBL" id="GAI87163.1"/>
    </source>
</evidence>
<name>X1S2Q9_9ZZZZ</name>
<accession>X1S2Q9</accession>
<sequence length="116" mass="13618">ITPKQLLGGRSIIKNKSEIKKICLLEISNKSELLKINTEQAISKLMIINRKLLPYFMERTILAASYMDDSFNLHNLMQKEEMILRSFVKKADCYILRDNPLTSFRYKKHLKSIINE</sequence>
<proteinExistence type="predicted"/>
<reference evidence="1" key="1">
    <citation type="journal article" date="2014" name="Front. Microbiol.">
        <title>High frequency of phylogenetically diverse reductive dehalogenase-homologous genes in deep subseafloor sedimentary metagenomes.</title>
        <authorList>
            <person name="Kawai M."/>
            <person name="Futagami T."/>
            <person name="Toyoda A."/>
            <person name="Takaki Y."/>
            <person name="Nishi S."/>
            <person name="Hori S."/>
            <person name="Arai W."/>
            <person name="Tsubouchi T."/>
            <person name="Morono Y."/>
            <person name="Uchiyama I."/>
            <person name="Ito T."/>
            <person name="Fujiyama A."/>
            <person name="Inagaki F."/>
            <person name="Takami H."/>
        </authorList>
    </citation>
    <scope>NUCLEOTIDE SEQUENCE</scope>
    <source>
        <strain evidence="1">Expedition CK06-06</strain>
    </source>
</reference>